<dbReference type="InterPro" id="IPR000725">
    <property type="entry name" value="Olfact_rcpt"/>
</dbReference>
<protein>
    <recommendedName>
        <fullName evidence="14">Olfactory receptor</fullName>
    </recommendedName>
</protein>
<keyword evidence="9" id="KW-1015">Disulfide bond</keyword>
<evidence type="ECO:0000256" key="4">
    <source>
        <dbReference type="ARBA" id="ARBA00022692"/>
    </source>
</evidence>
<keyword evidence="11" id="KW-0325">Glycoprotein</keyword>
<dbReference type="PANTHER" id="PTHR26451">
    <property type="entry name" value="G_PROTEIN_RECEP_F1_2 DOMAIN-CONTAINING PROTEIN"/>
    <property type="match status" value="1"/>
</dbReference>
<keyword evidence="4 13" id="KW-0812">Transmembrane</keyword>
<keyword evidence="10 13" id="KW-0675">Receptor</keyword>
<dbReference type="Pfam" id="PF13853">
    <property type="entry name" value="7tm_4"/>
    <property type="match status" value="1"/>
</dbReference>
<keyword evidence="8 14" id="KW-0472">Membrane</keyword>
<comment type="similarity">
    <text evidence="13">Belongs to the G-protein coupled receptor 1 family.</text>
</comment>
<evidence type="ECO:0000256" key="1">
    <source>
        <dbReference type="ARBA" id="ARBA00004651"/>
    </source>
</evidence>
<name>A0AAY4EL82_9TELE</name>
<evidence type="ECO:0000256" key="2">
    <source>
        <dbReference type="ARBA" id="ARBA00022475"/>
    </source>
</evidence>
<keyword evidence="2 14" id="KW-1003">Cell membrane</keyword>
<evidence type="ECO:0000256" key="5">
    <source>
        <dbReference type="ARBA" id="ARBA00022725"/>
    </source>
</evidence>
<keyword evidence="17" id="KW-1185">Reference proteome</keyword>
<reference evidence="16 17" key="1">
    <citation type="submission" date="2020-06" db="EMBL/GenBank/DDBJ databases">
        <authorList>
            <consortium name="Wellcome Sanger Institute Data Sharing"/>
        </authorList>
    </citation>
    <scope>NUCLEOTIDE SEQUENCE [LARGE SCALE GENOMIC DNA]</scope>
</reference>
<dbReference type="Proteomes" id="UP000694580">
    <property type="component" value="Chromosome 6"/>
</dbReference>
<evidence type="ECO:0000256" key="6">
    <source>
        <dbReference type="ARBA" id="ARBA00022989"/>
    </source>
</evidence>
<reference evidence="16" key="3">
    <citation type="submission" date="2025-09" db="UniProtKB">
        <authorList>
            <consortium name="Ensembl"/>
        </authorList>
    </citation>
    <scope>IDENTIFICATION</scope>
</reference>
<feature type="transmembrane region" description="Helical" evidence="14">
    <location>
        <begin position="75"/>
        <end position="95"/>
    </location>
</feature>
<dbReference type="InterPro" id="IPR017452">
    <property type="entry name" value="GPCR_Rhodpsn_7TM"/>
</dbReference>
<evidence type="ECO:0000313" key="16">
    <source>
        <dbReference type="Ensembl" id="ENSDCDP00010058104.1"/>
    </source>
</evidence>
<organism evidence="16 17">
    <name type="scientific">Denticeps clupeoides</name>
    <name type="common">denticle herring</name>
    <dbReference type="NCBI Taxonomy" id="299321"/>
    <lineage>
        <taxon>Eukaryota</taxon>
        <taxon>Metazoa</taxon>
        <taxon>Chordata</taxon>
        <taxon>Craniata</taxon>
        <taxon>Vertebrata</taxon>
        <taxon>Euteleostomi</taxon>
        <taxon>Actinopterygii</taxon>
        <taxon>Neopterygii</taxon>
        <taxon>Teleostei</taxon>
        <taxon>Clupei</taxon>
        <taxon>Clupeiformes</taxon>
        <taxon>Denticipitoidei</taxon>
        <taxon>Denticipitidae</taxon>
        <taxon>Denticeps</taxon>
    </lineage>
</organism>
<evidence type="ECO:0000256" key="14">
    <source>
        <dbReference type="RuleBase" id="RU363047"/>
    </source>
</evidence>
<dbReference type="GO" id="GO:0004984">
    <property type="term" value="F:olfactory receptor activity"/>
    <property type="evidence" value="ECO:0007669"/>
    <property type="project" value="InterPro"/>
</dbReference>
<evidence type="ECO:0000256" key="3">
    <source>
        <dbReference type="ARBA" id="ARBA00022606"/>
    </source>
</evidence>
<evidence type="ECO:0000256" key="7">
    <source>
        <dbReference type="ARBA" id="ARBA00023040"/>
    </source>
</evidence>
<evidence type="ECO:0000259" key="15">
    <source>
        <dbReference type="PROSITE" id="PS50262"/>
    </source>
</evidence>
<evidence type="ECO:0000256" key="9">
    <source>
        <dbReference type="ARBA" id="ARBA00023157"/>
    </source>
</evidence>
<dbReference type="GO" id="GO:0005886">
    <property type="term" value="C:plasma membrane"/>
    <property type="evidence" value="ECO:0007669"/>
    <property type="project" value="UniProtKB-SubCell"/>
</dbReference>
<evidence type="ECO:0000256" key="8">
    <source>
        <dbReference type="ARBA" id="ARBA00023136"/>
    </source>
</evidence>
<comment type="subcellular location">
    <subcellularLocation>
        <location evidence="1 14">Cell membrane</location>
        <topology evidence="1 14">Multi-pass membrane protein</topology>
    </subcellularLocation>
</comment>
<feature type="transmembrane region" description="Helical" evidence="14">
    <location>
        <begin position="220"/>
        <end position="239"/>
    </location>
</feature>
<keyword evidence="12 13" id="KW-0807">Transducer</keyword>
<dbReference type="Gene3D" id="1.20.1070.10">
    <property type="entry name" value="Rhodopsin 7-helix transmembrane proteins"/>
    <property type="match status" value="1"/>
</dbReference>
<reference evidence="16" key="2">
    <citation type="submission" date="2025-08" db="UniProtKB">
        <authorList>
            <consortium name="Ensembl"/>
        </authorList>
    </citation>
    <scope>IDENTIFICATION</scope>
</reference>
<dbReference type="PRINTS" id="PR00237">
    <property type="entry name" value="GPCRRHODOPSN"/>
</dbReference>
<keyword evidence="6 14" id="KW-1133">Transmembrane helix</keyword>
<keyword evidence="3 14" id="KW-0716">Sensory transduction</keyword>
<dbReference type="Ensembl" id="ENSDCDT00010068799.1">
    <property type="protein sequence ID" value="ENSDCDP00010058104.1"/>
    <property type="gene ID" value="ENSDCDG00010032776.1"/>
</dbReference>
<dbReference type="GO" id="GO:0005549">
    <property type="term" value="F:odorant binding"/>
    <property type="evidence" value="ECO:0007669"/>
    <property type="project" value="TreeGrafter"/>
</dbReference>
<accession>A0AAY4EL82</accession>
<feature type="transmembrane region" description="Helical" evidence="14">
    <location>
        <begin position="259"/>
        <end position="279"/>
    </location>
</feature>
<feature type="transmembrane region" description="Helical" evidence="14">
    <location>
        <begin position="115"/>
        <end position="133"/>
    </location>
</feature>
<dbReference type="PRINTS" id="PR00245">
    <property type="entry name" value="OLFACTORYR"/>
</dbReference>
<keyword evidence="7 13" id="KW-0297">G-protein coupled receptor</keyword>
<dbReference type="SUPFAM" id="SSF81321">
    <property type="entry name" value="Family A G protein-coupled receptor-like"/>
    <property type="match status" value="1"/>
</dbReference>
<proteinExistence type="inferred from homology"/>
<keyword evidence="5 14" id="KW-0552">Olfaction</keyword>
<evidence type="ECO:0000313" key="17">
    <source>
        <dbReference type="Proteomes" id="UP000694580"/>
    </source>
</evidence>
<dbReference type="PROSITE" id="PS50262">
    <property type="entry name" value="G_PROTEIN_RECEP_F1_2"/>
    <property type="match status" value="1"/>
</dbReference>
<evidence type="ECO:0000256" key="12">
    <source>
        <dbReference type="ARBA" id="ARBA00023224"/>
    </source>
</evidence>
<gene>
    <name evidence="16" type="primary">TAAR1</name>
</gene>
<sequence length="327" mass="37174">NLLSDDTLVRQCASPSKNSLIHPSGFYIIGFSTLPYTNLYMIFLGVVYLTTVICNCFVIVIIWMERCLHTPKFAAVANLALVDLILSTAVIPSMLKTFLFNDSFIPFSHCLMQMYFYTCFLSMESYSLAVLSFDRFVAICFPLRQHSINSMTCMLCIIGAVWAYCIGRVMFSVIIILNLSFCGSVKVYSYLCDYAPVFRLACNDYSLHYNTATTFSLTNIFVPLSFIIISYMSILITVFRMKSIVSRYKAIATCLEHLILVAIFFIPILTLYIIGFFLFKVDPDLRTLGLSLSSSIPPFVNPIIYSLKTKEIRQKAYILICKIKIHP</sequence>
<dbReference type="PROSITE" id="PS00237">
    <property type="entry name" value="G_PROTEIN_RECEP_F1_1"/>
    <property type="match status" value="1"/>
</dbReference>
<evidence type="ECO:0000256" key="10">
    <source>
        <dbReference type="ARBA" id="ARBA00023170"/>
    </source>
</evidence>
<dbReference type="GO" id="GO:0004930">
    <property type="term" value="F:G protein-coupled receptor activity"/>
    <property type="evidence" value="ECO:0007669"/>
    <property type="project" value="UniProtKB-KW"/>
</dbReference>
<dbReference type="AlphaFoldDB" id="A0AAY4EL82"/>
<feature type="transmembrane region" description="Helical" evidence="14">
    <location>
        <begin position="39"/>
        <end position="63"/>
    </location>
</feature>
<feature type="transmembrane region" description="Helical" evidence="14">
    <location>
        <begin position="154"/>
        <end position="181"/>
    </location>
</feature>
<feature type="domain" description="G-protein coupled receptors family 1 profile" evidence="15">
    <location>
        <begin position="54"/>
        <end position="305"/>
    </location>
</feature>
<dbReference type="InterPro" id="IPR000276">
    <property type="entry name" value="GPCR_Rhodpsn"/>
</dbReference>
<dbReference type="FunFam" id="1.20.1070.10:FF:000024">
    <property type="entry name" value="Olfactory receptor"/>
    <property type="match status" value="1"/>
</dbReference>
<dbReference type="PANTHER" id="PTHR26451:SF470">
    <property type="entry name" value="OLFACTORY RECEPTOR"/>
    <property type="match status" value="1"/>
</dbReference>
<evidence type="ECO:0000256" key="11">
    <source>
        <dbReference type="ARBA" id="ARBA00023180"/>
    </source>
</evidence>
<dbReference type="InterPro" id="IPR052921">
    <property type="entry name" value="GPCR1_Superfamily_Member"/>
</dbReference>
<evidence type="ECO:0000256" key="13">
    <source>
        <dbReference type="RuleBase" id="RU000688"/>
    </source>
</evidence>
<dbReference type="GeneTree" id="ENSGT00950000182847"/>